<protein>
    <recommendedName>
        <fullName evidence="2">Transposase</fullName>
    </recommendedName>
</protein>
<evidence type="ECO:0000313" key="1">
    <source>
        <dbReference type="EMBL" id="EQD42484.1"/>
    </source>
</evidence>
<accession>T1AP46</accession>
<organism evidence="1">
    <name type="scientific">mine drainage metagenome</name>
    <dbReference type="NCBI Taxonomy" id="410659"/>
    <lineage>
        <taxon>unclassified sequences</taxon>
        <taxon>metagenomes</taxon>
        <taxon>ecological metagenomes</taxon>
    </lineage>
</organism>
<name>T1AP46_9ZZZZ</name>
<dbReference type="EMBL" id="AUZZ01007436">
    <property type="protein sequence ID" value="EQD42484.1"/>
    <property type="molecule type" value="Genomic_DNA"/>
</dbReference>
<comment type="caution">
    <text evidence="1">The sequence shown here is derived from an EMBL/GenBank/DDBJ whole genome shotgun (WGS) entry which is preliminary data.</text>
</comment>
<feature type="non-terminal residue" evidence="1">
    <location>
        <position position="165"/>
    </location>
</feature>
<sequence>ELEGPVSKDRLKELKQQLRVQNPKLRKKKGYVPGLLVKSAGRRGFQVVPEAVERDRGLDGRFLIFSTDLSLSGPEMYRTYFARDGIEKVFRTGKGELCLGPVRHRRKDRLDAYATVFYTASLLWSWSEQTLQRKYPDMSLSEVLGLLENVAWVRFGTGKSIREWS</sequence>
<reference evidence="1" key="2">
    <citation type="journal article" date="2014" name="ISME J.">
        <title>Microbial stratification in low pH oxic and suboxic macroscopic growths along an acid mine drainage.</title>
        <authorList>
            <person name="Mendez-Garcia C."/>
            <person name="Mesa V."/>
            <person name="Sprenger R.R."/>
            <person name="Richter M."/>
            <person name="Diez M.S."/>
            <person name="Solano J."/>
            <person name="Bargiela R."/>
            <person name="Golyshina O.V."/>
            <person name="Manteca A."/>
            <person name="Ramos J.L."/>
            <person name="Gallego J.R."/>
            <person name="Llorente I."/>
            <person name="Martins Dos Santos V.A."/>
            <person name="Jensen O.N."/>
            <person name="Pelaez A.I."/>
            <person name="Sanchez J."/>
            <person name="Ferrer M."/>
        </authorList>
    </citation>
    <scope>NUCLEOTIDE SEQUENCE</scope>
</reference>
<evidence type="ECO:0008006" key="2">
    <source>
        <dbReference type="Google" id="ProtNLM"/>
    </source>
</evidence>
<dbReference type="AlphaFoldDB" id="T1AP46"/>
<proteinExistence type="predicted"/>
<feature type="non-terminal residue" evidence="1">
    <location>
        <position position="1"/>
    </location>
</feature>
<gene>
    <name evidence="1" type="ORF">B2A_10314</name>
</gene>
<reference evidence="1" key="1">
    <citation type="submission" date="2013-08" db="EMBL/GenBank/DDBJ databases">
        <authorList>
            <person name="Mendez C."/>
            <person name="Richter M."/>
            <person name="Ferrer M."/>
            <person name="Sanchez J."/>
        </authorList>
    </citation>
    <scope>NUCLEOTIDE SEQUENCE</scope>
</reference>